<dbReference type="KEGG" id="kmn:HW532_17845"/>
<dbReference type="Pfam" id="PF07883">
    <property type="entry name" value="Cupin_2"/>
    <property type="match status" value="1"/>
</dbReference>
<dbReference type="InterPro" id="IPR011051">
    <property type="entry name" value="RmlC_Cupin_sf"/>
</dbReference>
<keyword evidence="2" id="KW-0805">Transcription regulation</keyword>
<gene>
    <name evidence="6" type="ORF">HW532_17845</name>
</gene>
<proteinExistence type="predicted"/>
<dbReference type="PROSITE" id="PS00041">
    <property type="entry name" value="HTH_ARAC_FAMILY_1"/>
    <property type="match status" value="1"/>
</dbReference>
<dbReference type="Gene3D" id="2.60.120.10">
    <property type="entry name" value="Jelly Rolls"/>
    <property type="match status" value="1"/>
</dbReference>
<dbReference type="InterPro" id="IPR013096">
    <property type="entry name" value="Cupin_2"/>
</dbReference>
<reference evidence="6 7" key="1">
    <citation type="submission" date="2020-06" db="EMBL/GenBank/DDBJ databases">
        <title>Genome sequence of 2 isolates from Red Sea Mangroves.</title>
        <authorList>
            <person name="Sefrji F."/>
            <person name="Michoud G."/>
            <person name="Merlino G."/>
            <person name="Daffonchio D."/>
        </authorList>
    </citation>
    <scope>NUCLEOTIDE SEQUENCE [LARGE SCALE GENOMIC DNA]</scope>
    <source>
        <strain evidence="6 7">R1DC25</strain>
    </source>
</reference>
<dbReference type="Pfam" id="PF12833">
    <property type="entry name" value="HTH_18"/>
    <property type="match status" value="1"/>
</dbReference>
<evidence type="ECO:0000256" key="4">
    <source>
        <dbReference type="ARBA" id="ARBA00023163"/>
    </source>
</evidence>
<evidence type="ECO:0000259" key="5">
    <source>
        <dbReference type="PROSITE" id="PS01124"/>
    </source>
</evidence>
<keyword evidence="1" id="KW-0678">Repressor</keyword>
<dbReference type="Proteomes" id="UP000593594">
    <property type="component" value="Chromosome"/>
</dbReference>
<dbReference type="SUPFAM" id="SSF46689">
    <property type="entry name" value="Homeodomain-like"/>
    <property type="match status" value="1"/>
</dbReference>
<dbReference type="InterPro" id="IPR020449">
    <property type="entry name" value="Tscrpt_reg_AraC-type_HTH"/>
</dbReference>
<evidence type="ECO:0000256" key="2">
    <source>
        <dbReference type="ARBA" id="ARBA00023015"/>
    </source>
</evidence>
<evidence type="ECO:0000256" key="3">
    <source>
        <dbReference type="ARBA" id="ARBA00023125"/>
    </source>
</evidence>
<dbReference type="AlphaFoldDB" id="A0A7S8HD43"/>
<name>A0A7S8HD43_9HYPH</name>
<dbReference type="InterPro" id="IPR014710">
    <property type="entry name" value="RmlC-like_jellyroll"/>
</dbReference>
<keyword evidence="7" id="KW-1185">Reference proteome</keyword>
<keyword evidence="4" id="KW-0804">Transcription</keyword>
<evidence type="ECO:0000313" key="7">
    <source>
        <dbReference type="Proteomes" id="UP000593594"/>
    </source>
</evidence>
<dbReference type="PROSITE" id="PS01124">
    <property type="entry name" value="HTH_ARAC_FAMILY_2"/>
    <property type="match status" value="1"/>
</dbReference>
<dbReference type="InterPro" id="IPR009057">
    <property type="entry name" value="Homeodomain-like_sf"/>
</dbReference>
<dbReference type="GO" id="GO:0043565">
    <property type="term" value="F:sequence-specific DNA binding"/>
    <property type="evidence" value="ECO:0007669"/>
    <property type="project" value="InterPro"/>
</dbReference>
<dbReference type="FunFam" id="1.10.10.60:FF:000132">
    <property type="entry name" value="AraC family transcriptional regulator"/>
    <property type="match status" value="1"/>
</dbReference>
<sequence>MATPFHDEGVEMMRPVFAHSADHAPGQLIARHRHSRDHLLYAASGVMTVDSDAGCWVVPPQFAVWIPSGTAHSVAMHGAVRIVSVFVAARHRPGLWRSCRVLEVTPLMRSLLLRAVTLPGLYDEAGPDGRLLEVLMDELARLVPAPLHLPVPRDSRARTVADAIRAAPDDRRSLAGWAAVAGAGERTLARLFLRETGLSFGAWRRRARLMHALTALTAGLPVTTVALDCGYDSVSAFIAAFRRELGASPGRYVASARGEIPGDRPG</sequence>
<evidence type="ECO:0000313" key="6">
    <source>
        <dbReference type="EMBL" id="QPC44397.1"/>
    </source>
</evidence>
<dbReference type="PRINTS" id="PR00032">
    <property type="entry name" value="HTHARAC"/>
</dbReference>
<protein>
    <submittedName>
        <fullName evidence="6">Helix-turn-helix transcriptional regulator</fullName>
    </submittedName>
</protein>
<evidence type="ECO:0000256" key="1">
    <source>
        <dbReference type="ARBA" id="ARBA00022491"/>
    </source>
</evidence>
<dbReference type="Gene3D" id="1.10.10.60">
    <property type="entry name" value="Homeodomain-like"/>
    <property type="match status" value="1"/>
</dbReference>
<dbReference type="SUPFAM" id="SSF51182">
    <property type="entry name" value="RmlC-like cupins"/>
    <property type="match status" value="1"/>
</dbReference>
<accession>A0A7S8HD43</accession>
<keyword evidence="3" id="KW-0238">DNA-binding</keyword>
<dbReference type="InterPro" id="IPR018060">
    <property type="entry name" value="HTH_AraC"/>
</dbReference>
<dbReference type="PANTHER" id="PTHR11019">
    <property type="entry name" value="HTH-TYPE TRANSCRIPTIONAL REGULATOR NIMR"/>
    <property type="match status" value="1"/>
</dbReference>
<dbReference type="InterPro" id="IPR018062">
    <property type="entry name" value="HTH_AraC-typ_CS"/>
</dbReference>
<dbReference type="SMART" id="SM00342">
    <property type="entry name" value="HTH_ARAC"/>
    <property type="match status" value="1"/>
</dbReference>
<dbReference type="RefSeq" id="WP_213161767.1">
    <property type="nucleotide sequence ID" value="NZ_CP058214.1"/>
</dbReference>
<dbReference type="EMBL" id="CP058214">
    <property type="protein sequence ID" value="QPC44397.1"/>
    <property type="molecule type" value="Genomic_DNA"/>
</dbReference>
<dbReference type="GO" id="GO:0003700">
    <property type="term" value="F:DNA-binding transcription factor activity"/>
    <property type="evidence" value="ECO:0007669"/>
    <property type="project" value="InterPro"/>
</dbReference>
<feature type="domain" description="HTH araC/xylS-type" evidence="5">
    <location>
        <begin position="158"/>
        <end position="255"/>
    </location>
</feature>
<dbReference type="PANTHER" id="PTHR11019:SF159">
    <property type="entry name" value="TRANSCRIPTIONAL REGULATOR-RELATED"/>
    <property type="match status" value="1"/>
</dbReference>
<organism evidence="6 7">
    <name type="scientific">Kaustia mangrovi</name>
    <dbReference type="NCBI Taxonomy" id="2593653"/>
    <lineage>
        <taxon>Bacteria</taxon>
        <taxon>Pseudomonadati</taxon>
        <taxon>Pseudomonadota</taxon>
        <taxon>Alphaproteobacteria</taxon>
        <taxon>Hyphomicrobiales</taxon>
        <taxon>Parvibaculaceae</taxon>
        <taxon>Kaustia</taxon>
    </lineage>
</organism>
<dbReference type="CDD" id="cd06124">
    <property type="entry name" value="cupin_NimR-like_N"/>
    <property type="match status" value="1"/>
</dbReference>